<evidence type="ECO:0000313" key="4">
    <source>
        <dbReference type="Proteomes" id="UP001320420"/>
    </source>
</evidence>
<dbReference type="PANTHER" id="PTHR10302">
    <property type="entry name" value="SINGLE-STRANDED DNA-BINDING PROTEIN"/>
    <property type="match status" value="1"/>
</dbReference>
<dbReference type="NCBIfam" id="TIGR00621">
    <property type="entry name" value="ssb"/>
    <property type="match status" value="1"/>
</dbReference>
<evidence type="ECO:0000313" key="3">
    <source>
        <dbReference type="EMBL" id="KAK7750685.1"/>
    </source>
</evidence>
<dbReference type="Gene3D" id="2.40.50.140">
    <property type="entry name" value="Nucleic acid-binding proteins"/>
    <property type="match status" value="1"/>
</dbReference>
<name>A0AAN9UQZ2_9PEZI</name>
<dbReference type="CDD" id="cd04496">
    <property type="entry name" value="SSB_OBF"/>
    <property type="match status" value="1"/>
</dbReference>
<dbReference type="Pfam" id="PF00436">
    <property type="entry name" value="SSB"/>
    <property type="match status" value="1"/>
</dbReference>
<dbReference type="PROSITE" id="PS50935">
    <property type="entry name" value="SSB"/>
    <property type="match status" value="1"/>
</dbReference>
<gene>
    <name evidence="3" type="primary">RIM1</name>
    <name evidence="3" type="ORF">SLS62_007385</name>
</gene>
<protein>
    <submittedName>
        <fullName evidence="3">SsDNA-binding protein, mitochondrial</fullName>
    </submittedName>
</protein>
<dbReference type="AlphaFoldDB" id="A0AAN9UQZ2"/>
<proteinExistence type="predicted"/>
<dbReference type="GO" id="GO:0003697">
    <property type="term" value="F:single-stranded DNA binding"/>
    <property type="evidence" value="ECO:0007669"/>
    <property type="project" value="InterPro"/>
</dbReference>
<dbReference type="Proteomes" id="UP001320420">
    <property type="component" value="Unassembled WGS sequence"/>
</dbReference>
<comment type="caution">
    <text evidence="3">The sequence shown here is derived from an EMBL/GenBank/DDBJ whole genome shotgun (WGS) entry which is preliminary data.</text>
</comment>
<dbReference type="GO" id="GO:0006264">
    <property type="term" value="P:mitochondrial DNA replication"/>
    <property type="evidence" value="ECO:0007669"/>
    <property type="project" value="TreeGrafter"/>
</dbReference>
<keyword evidence="1 2" id="KW-0238">DNA-binding</keyword>
<sequence>MSFLARRATAAAPRLLAGAATRPFSASAPRDIAKITLVGNLAATPEVKATPSGKEVIEYAVASNEGSGDKQKTSWFRVSAFVDNDLRRDFLTSLPKGSTVYVEGDASIRIYPDPDHEGKQKSALNIYQRNLQVLRRPSAPASEGRDHE</sequence>
<evidence type="ECO:0000256" key="1">
    <source>
        <dbReference type="ARBA" id="ARBA00023125"/>
    </source>
</evidence>
<reference evidence="3 4" key="1">
    <citation type="submission" date="2024-02" db="EMBL/GenBank/DDBJ databases">
        <title>De novo assembly and annotation of 12 fungi associated with fruit tree decline syndrome in Ontario, Canada.</title>
        <authorList>
            <person name="Sulman M."/>
            <person name="Ellouze W."/>
            <person name="Ilyukhin E."/>
        </authorList>
    </citation>
    <scope>NUCLEOTIDE SEQUENCE [LARGE SCALE GENOMIC DNA]</scope>
    <source>
        <strain evidence="3 4">M11/M66-122</strain>
    </source>
</reference>
<dbReference type="InterPro" id="IPR012340">
    <property type="entry name" value="NA-bd_OB-fold"/>
</dbReference>
<dbReference type="EMBL" id="JAKJXP020000060">
    <property type="protein sequence ID" value="KAK7750685.1"/>
    <property type="molecule type" value="Genomic_DNA"/>
</dbReference>
<dbReference type="SUPFAM" id="SSF50249">
    <property type="entry name" value="Nucleic acid-binding proteins"/>
    <property type="match status" value="1"/>
</dbReference>
<dbReference type="PANTHER" id="PTHR10302:SF0">
    <property type="entry name" value="SINGLE-STRANDED DNA-BINDING PROTEIN, MITOCHONDRIAL"/>
    <property type="match status" value="1"/>
</dbReference>
<organism evidence="3 4">
    <name type="scientific">Diatrype stigma</name>
    <dbReference type="NCBI Taxonomy" id="117547"/>
    <lineage>
        <taxon>Eukaryota</taxon>
        <taxon>Fungi</taxon>
        <taxon>Dikarya</taxon>
        <taxon>Ascomycota</taxon>
        <taxon>Pezizomycotina</taxon>
        <taxon>Sordariomycetes</taxon>
        <taxon>Xylariomycetidae</taxon>
        <taxon>Xylariales</taxon>
        <taxon>Diatrypaceae</taxon>
        <taxon>Diatrype</taxon>
    </lineage>
</organism>
<evidence type="ECO:0000256" key="2">
    <source>
        <dbReference type="PROSITE-ProRule" id="PRU00252"/>
    </source>
</evidence>
<dbReference type="InterPro" id="IPR011344">
    <property type="entry name" value="ssDNA-bd"/>
</dbReference>
<accession>A0AAN9UQZ2</accession>
<dbReference type="InterPro" id="IPR000424">
    <property type="entry name" value="Primosome_PriB/ssb"/>
</dbReference>
<keyword evidence="4" id="KW-1185">Reference proteome</keyword>
<dbReference type="GO" id="GO:0042645">
    <property type="term" value="C:mitochondrial nucleoid"/>
    <property type="evidence" value="ECO:0007669"/>
    <property type="project" value="TreeGrafter"/>
</dbReference>